<name>A0A6B2KY90_9EUKA</name>
<feature type="domain" description="CBS" evidence="12">
    <location>
        <begin position="670"/>
        <end position="728"/>
    </location>
</feature>
<dbReference type="Gene3D" id="3.10.580.10">
    <property type="entry name" value="CBS-domain"/>
    <property type="match status" value="1"/>
</dbReference>
<keyword evidence="4" id="KW-0677">Repeat</keyword>
<dbReference type="AlphaFoldDB" id="A0A6B2KY90"/>
<comment type="caution">
    <text evidence="11">Lacks conserved residue(s) required for the propagation of feature annotation.</text>
</comment>
<dbReference type="SMART" id="SM00116">
    <property type="entry name" value="CBS"/>
    <property type="match status" value="2"/>
</dbReference>
<evidence type="ECO:0000256" key="9">
    <source>
        <dbReference type="ARBA" id="ARBA00023214"/>
    </source>
</evidence>
<keyword evidence="9 11" id="KW-0868">Chloride</keyword>
<keyword evidence="8 11" id="KW-0472">Membrane</keyword>
<proteinExistence type="inferred from homology"/>
<evidence type="ECO:0000313" key="13">
    <source>
        <dbReference type="EMBL" id="NDV29720.1"/>
    </source>
</evidence>
<evidence type="ECO:0000256" key="5">
    <source>
        <dbReference type="ARBA" id="ARBA00022989"/>
    </source>
</evidence>
<feature type="transmembrane region" description="Helical" evidence="11">
    <location>
        <begin position="351"/>
        <end position="373"/>
    </location>
</feature>
<feature type="transmembrane region" description="Helical" evidence="11">
    <location>
        <begin position="227"/>
        <end position="250"/>
    </location>
</feature>
<evidence type="ECO:0000256" key="7">
    <source>
        <dbReference type="ARBA" id="ARBA00023122"/>
    </source>
</evidence>
<sequence length="764" mass="84999">MDFPTHTSAKLDETTKNLLNPDLLTNSEASAMESLDYDYIDSPLVLSEKKRLFQSSTYLMLLNVKLWVVTFLIGFITAMFGVFIDFVTNTIIKYKIILADMAYIHTQGAYWFPYIVLLSSNIILVGISSALVLWFAPAGGGSGIPEVKCYLNGIKVPEILRLRTLFVKSVGVILTVSGGLACGNEGPMIHIGSMVAAGISQGKSSTVPLVNTPVFTEFRNDHDKRDFVSGGAAAGIAGAFGAPIGGTLFSLEEGSSFWNQALTWRTFFCAVVAGFTLNTFLSGVRTHNWSPDDTSPSFQITDTSPTYSIPHVPFFILIGALGGILGSIFNQLNKLLMQFRKRINRMKIFRWLEALIIAGITATISFSVCYLAPGCVSIGNSTSTDDITFRDVGWYCGPGEKNQMAALFLGSGELSVKSLFNDNTFMSHTLLIYAVLYYLLSLITLGIAAPSGLLVPCLAVGGAYGRLIGQWLQPIMSDVNVHTFALVGAASFLGGTARMTISLCVILIETTGSVQRGLPIMVTLMVAKWVGDYFIHGIYDIHIELKKIPLLEWDPDHEMSDVRAEEIMADHVIWLYDVEKVLKIHTILQKTTHNGYPIISKDEVFQGLILRSQLVTLLYKRAFQNSKAPEEIPLVDLSEFSKYYPRSPGIESVQIYREDEDKFIDLRPYMNRTPYVIHNNATVERVFRLFRTMGLRHLPVINEKARIVGMITRRDLYNFQAKRNKNKLDRARKRRKSPNIEDVQYIEGQHSLNGISESTKLLSD</sequence>
<dbReference type="EMBL" id="GIBP01000751">
    <property type="protein sequence ID" value="NDV29720.1"/>
    <property type="molecule type" value="Transcribed_RNA"/>
</dbReference>
<evidence type="ECO:0000256" key="3">
    <source>
        <dbReference type="ARBA" id="ARBA00022692"/>
    </source>
</evidence>
<keyword evidence="7 10" id="KW-0129">CBS domain</keyword>
<evidence type="ECO:0000256" key="10">
    <source>
        <dbReference type="PROSITE-ProRule" id="PRU00703"/>
    </source>
</evidence>
<dbReference type="SUPFAM" id="SSF54631">
    <property type="entry name" value="CBS-domain pair"/>
    <property type="match status" value="1"/>
</dbReference>
<evidence type="ECO:0000256" key="8">
    <source>
        <dbReference type="ARBA" id="ARBA00023136"/>
    </source>
</evidence>
<comment type="subcellular location">
    <subcellularLocation>
        <location evidence="1 11">Membrane</location>
        <topology evidence="1 11">Multi-pass membrane protein</topology>
    </subcellularLocation>
</comment>
<evidence type="ECO:0000256" key="2">
    <source>
        <dbReference type="ARBA" id="ARBA00022448"/>
    </source>
</evidence>
<feature type="transmembrane region" description="Helical" evidence="11">
    <location>
        <begin position="109"/>
        <end position="136"/>
    </location>
</feature>
<evidence type="ECO:0000256" key="1">
    <source>
        <dbReference type="ARBA" id="ARBA00004141"/>
    </source>
</evidence>
<keyword evidence="2 11" id="KW-0813">Transport</keyword>
<dbReference type="CDD" id="cd04591">
    <property type="entry name" value="CBS_pair_voltage-gated_CLC_euk_bac"/>
    <property type="match status" value="1"/>
</dbReference>
<dbReference type="Gene3D" id="1.10.3080.10">
    <property type="entry name" value="Clc chloride channel"/>
    <property type="match status" value="1"/>
</dbReference>
<feature type="transmembrane region" description="Helical" evidence="11">
    <location>
        <begin position="262"/>
        <end position="281"/>
    </location>
</feature>
<keyword evidence="6 11" id="KW-0406">Ion transport</keyword>
<dbReference type="InterPro" id="IPR001807">
    <property type="entry name" value="ClC"/>
</dbReference>
<evidence type="ECO:0000256" key="6">
    <source>
        <dbReference type="ARBA" id="ARBA00023065"/>
    </source>
</evidence>
<dbReference type="SUPFAM" id="SSF81340">
    <property type="entry name" value="Clc chloride channel"/>
    <property type="match status" value="1"/>
</dbReference>
<dbReference type="GO" id="GO:0016020">
    <property type="term" value="C:membrane"/>
    <property type="evidence" value="ECO:0007669"/>
    <property type="project" value="UniProtKB-SubCell"/>
</dbReference>
<dbReference type="InterPro" id="IPR046342">
    <property type="entry name" value="CBS_dom_sf"/>
</dbReference>
<evidence type="ECO:0000256" key="4">
    <source>
        <dbReference type="ARBA" id="ARBA00022737"/>
    </source>
</evidence>
<feature type="transmembrane region" description="Helical" evidence="11">
    <location>
        <begin position="312"/>
        <end position="330"/>
    </location>
</feature>
<comment type="similarity">
    <text evidence="11">Belongs to the chloride channel (TC 2.A.49) family.</text>
</comment>
<feature type="transmembrane region" description="Helical" evidence="11">
    <location>
        <begin position="425"/>
        <end position="446"/>
    </location>
</feature>
<dbReference type="InterPro" id="IPR000644">
    <property type="entry name" value="CBS_dom"/>
</dbReference>
<evidence type="ECO:0000256" key="11">
    <source>
        <dbReference type="RuleBase" id="RU361221"/>
    </source>
</evidence>
<dbReference type="Pfam" id="PF00571">
    <property type="entry name" value="CBS"/>
    <property type="match status" value="1"/>
</dbReference>
<dbReference type="InterPro" id="IPR014743">
    <property type="entry name" value="Cl-channel_core"/>
</dbReference>
<feature type="transmembrane region" description="Helical" evidence="11">
    <location>
        <begin position="453"/>
        <end position="472"/>
    </location>
</feature>
<dbReference type="PANTHER" id="PTHR11689">
    <property type="entry name" value="CHLORIDE CHANNEL PROTEIN CLC FAMILY MEMBER"/>
    <property type="match status" value="1"/>
</dbReference>
<accession>A0A6B2KY90</accession>
<feature type="transmembrane region" description="Helical" evidence="11">
    <location>
        <begin position="484"/>
        <end position="508"/>
    </location>
</feature>
<reference evidence="13" key="1">
    <citation type="journal article" date="2020" name="J. Eukaryot. Microbiol.">
        <title>De novo Sequencing, Assembly and Annotation of the Transcriptome for the Free-Living Testate Amoeba Arcella intermedia.</title>
        <authorList>
            <person name="Ribeiro G.M."/>
            <person name="Porfirio-Sousa A.L."/>
            <person name="Maurer-Alcala X.X."/>
            <person name="Katz L.A."/>
            <person name="Lahr D.J.G."/>
        </authorList>
    </citation>
    <scope>NUCLEOTIDE SEQUENCE</scope>
</reference>
<evidence type="ECO:0000259" key="12">
    <source>
        <dbReference type="PROSITE" id="PS51371"/>
    </source>
</evidence>
<keyword evidence="3 11" id="KW-0812">Transmembrane</keyword>
<protein>
    <recommendedName>
        <fullName evidence="11">Chloride channel protein</fullName>
    </recommendedName>
</protein>
<dbReference type="PRINTS" id="PR00762">
    <property type="entry name" value="CLCHANNEL"/>
</dbReference>
<organism evidence="13">
    <name type="scientific">Arcella intermedia</name>
    <dbReference type="NCBI Taxonomy" id="1963864"/>
    <lineage>
        <taxon>Eukaryota</taxon>
        <taxon>Amoebozoa</taxon>
        <taxon>Tubulinea</taxon>
        <taxon>Elardia</taxon>
        <taxon>Arcellinida</taxon>
        <taxon>Sphaerothecina</taxon>
        <taxon>Arcellidae</taxon>
        <taxon>Arcella</taxon>
    </lineage>
</organism>
<keyword evidence="5 11" id="KW-1133">Transmembrane helix</keyword>
<dbReference type="PROSITE" id="PS51371">
    <property type="entry name" value="CBS"/>
    <property type="match status" value="1"/>
</dbReference>
<dbReference type="GO" id="GO:0005254">
    <property type="term" value="F:chloride channel activity"/>
    <property type="evidence" value="ECO:0007669"/>
    <property type="project" value="UniProtKB-UniRule"/>
</dbReference>
<dbReference type="PANTHER" id="PTHR11689:SF136">
    <property type="entry name" value="H(+)_CL(-) EXCHANGE TRANSPORTER 7"/>
    <property type="match status" value="1"/>
</dbReference>
<dbReference type="Pfam" id="PF00654">
    <property type="entry name" value="Voltage_CLC"/>
    <property type="match status" value="1"/>
</dbReference>
<dbReference type="InterPro" id="IPR051280">
    <property type="entry name" value="Cl-channel/antiporter"/>
</dbReference>
<feature type="transmembrane region" description="Helical" evidence="11">
    <location>
        <begin position="66"/>
        <end position="88"/>
    </location>
</feature>